<dbReference type="AlphaFoldDB" id="A0AAU7F5T6"/>
<evidence type="ECO:0000313" key="4">
    <source>
        <dbReference type="EMBL" id="XBL99256.1"/>
    </source>
</evidence>
<dbReference type="GO" id="GO:0016747">
    <property type="term" value="F:acyltransferase activity, transferring groups other than amino-acyl groups"/>
    <property type="evidence" value="ECO:0007669"/>
    <property type="project" value="InterPro"/>
</dbReference>
<sequence length="166" mass="18724">MLAHTLPETRFAITHASILDLDDLAPLFSAYRQFYIDHAPQYANHSQSREEARSFLAERLAVGDSRLYLARDAQGKAIGFAQVYVSFSSMALCRCWVLNDLFVLPDNRGQQIGEALLAQVEREAKATGVAILTMETSPENVPAHRLYQKMGYVREMGHLHFVRKLA</sequence>
<evidence type="ECO:0000259" key="3">
    <source>
        <dbReference type="PROSITE" id="PS51186"/>
    </source>
</evidence>
<dbReference type="EMBL" id="CP157355">
    <property type="protein sequence ID" value="XBL99256.1"/>
    <property type="molecule type" value="Genomic_DNA"/>
</dbReference>
<dbReference type="InterPro" id="IPR016181">
    <property type="entry name" value="Acyl_CoA_acyltransferase"/>
</dbReference>
<dbReference type="KEGG" id="cmav:ABHF33_09210"/>
<dbReference type="CDD" id="cd04301">
    <property type="entry name" value="NAT_SF"/>
    <property type="match status" value="1"/>
</dbReference>
<gene>
    <name evidence="4" type="ORF">ABHF33_09210</name>
</gene>
<organism evidence="4">
    <name type="scientific">Chitinibacter mangrovi</name>
    <dbReference type="NCBI Taxonomy" id="3153927"/>
    <lineage>
        <taxon>Bacteria</taxon>
        <taxon>Pseudomonadati</taxon>
        <taxon>Pseudomonadota</taxon>
        <taxon>Betaproteobacteria</taxon>
        <taxon>Neisseriales</taxon>
        <taxon>Chitinibacteraceae</taxon>
        <taxon>Chitinibacter</taxon>
    </lineage>
</organism>
<keyword evidence="2" id="KW-0012">Acyltransferase</keyword>
<dbReference type="PANTHER" id="PTHR43877:SF2">
    <property type="entry name" value="AMINOALKYLPHOSPHONATE N-ACETYLTRANSFERASE-RELATED"/>
    <property type="match status" value="1"/>
</dbReference>
<dbReference type="InterPro" id="IPR000182">
    <property type="entry name" value="GNAT_dom"/>
</dbReference>
<accession>A0AAU7F5T6</accession>
<dbReference type="InterPro" id="IPR050832">
    <property type="entry name" value="Bact_Acetyltransf"/>
</dbReference>
<dbReference type="PANTHER" id="PTHR43877">
    <property type="entry name" value="AMINOALKYLPHOSPHONATE N-ACETYLTRANSFERASE-RELATED-RELATED"/>
    <property type="match status" value="1"/>
</dbReference>
<reference evidence="4" key="1">
    <citation type="submission" date="2024-05" db="EMBL/GenBank/DDBJ databases">
        <authorList>
            <person name="Yang L."/>
            <person name="Pan L."/>
        </authorList>
    </citation>
    <scope>NUCLEOTIDE SEQUENCE</scope>
    <source>
        <strain evidence="4">FCG-7</strain>
    </source>
</reference>
<dbReference type="PROSITE" id="PS51186">
    <property type="entry name" value="GNAT"/>
    <property type="match status" value="1"/>
</dbReference>
<dbReference type="Gene3D" id="3.40.630.30">
    <property type="match status" value="1"/>
</dbReference>
<dbReference type="Pfam" id="PF00583">
    <property type="entry name" value="Acetyltransf_1"/>
    <property type="match status" value="1"/>
</dbReference>
<proteinExistence type="predicted"/>
<protein>
    <submittedName>
        <fullName evidence="4">GNAT family N-acetyltransferase</fullName>
    </submittedName>
</protein>
<keyword evidence="1" id="KW-0808">Transferase</keyword>
<feature type="domain" description="N-acetyltransferase" evidence="3">
    <location>
        <begin position="14"/>
        <end position="166"/>
    </location>
</feature>
<name>A0AAU7F5T6_9NEIS</name>
<evidence type="ECO:0000256" key="2">
    <source>
        <dbReference type="ARBA" id="ARBA00023315"/>
    </source>
</evidence>
<evidence type="ECO:0000256" key="1">
    <source>
        <dbReference type="ARBA" id="ARBA00022679"/>
    </source>
</evidence>
<dbReference type="SUPFAM" id="SSF55729">
    <property type="entry name" value="Acyl-CoA N-acyltransferases (Nat)"/>
    <property type="match status" value="1"/>
</dbReference>
<dbReference type="RefSeq" id="WP_348943689.1">
    <property type="nucleotide sequence ID" value="NZ_CP157355.1"/>
</dbReference>